<keyword evidence="10" id="KW-1185">Reference proteome</keyword>
<sequence length="113" mass="12256">MSAEDTTAAQQPSEISGKSKGKQAEQVEAGDVSMDDDEDSAEDSGVEEAPEEGEDDDLEEIDQDNIVGARTRGKNIDWAEAEQKLKEDGQDAADDDEDDDDDDFVDPDDAMKD</sequence>
<evidence type="ECO:0000256" key="3">
    <source>
        <dbReference type="ARBA" id="ARBA00008057"/>
    </source>
</evidence>
<keyword evidence="4" id="KW-0143">Chaperone</keyword>
<feature type="compositionally biased region" description="Acidic residues" evidence="7">
    <location>
        <begin position="90"/>
        <end position="113"/>
    </location>
</feature>
<protein>
    <submittedName>
        <fullName evidence="9">Histone chaperone domain CHZ</fullName>
    </submittedName>
</protein>
<reference evidence="9 10" key="1">
    <citation type="submission" date="2023-08" db="EMBL/GenBank/DDBJ databases">
        <title>Black Yeasts Isolated from many extreme environments.</title>
        <authorList>
            <person name="Coleine C."/>
            <person name="Stajich J.E."/>
            <person name="Selbmann L."/>
        </authorList>
    </citation>
    <scope>NUCLEOTIDE SEQUENCE [LARGE SCALE GENOMIC DNA]</scope>
    <source>
        <strain evidence="9 10">CCFEE 5910</strain>
    </source>
</reference>
<gene>
    <name evidence="9" type="primary">chz1</name>
    <name evidence="9" type="ORF">LTR05_002302</name>
</gene>
<evidence type="ECO:0000256" key="6">
    <source>
        <dbReference type="ARBA" id="ARBA00025877"/>
    </source>
</evidence>
<feature type="compositionally biased region" description="Basic and acidic residues" evidence="7">
    <location>
        <begin position="74"/>
        <end position="89"/>
    </location>
</feature>
<comment type="similarity">
    <text evidence="3">Belongs to the CHZ1 family.</text>
</comment>
<dbReference type="GO" id="GO:0005634">
    <property type="term" value="C:nucleus"/>
    <property type="evidence" value="ECO:0007669"/>
    <property type="project" value="UniProtKB-SubCell"/>
</dbReference>
<accession>A0AAN7T277</accession>
<evidence type="ECO:0000313" key="10">
    <source>
        <dbReference type="Proteomes" id="UP001309876"/>
    </source>
</evidence>
<evidence type="ECO:0000259" key="8">
    <source>
        <dbReference type="SMART" id="SM01082"/>
    </source>
</evidence>
<name>A0AAN7T277_9EURO</name>
<dbReference type="Proteomes" id="UP001309876">
    <property type="component" value="Unassembled WGS sequence"/>
</dbReference>
<comment type="subcellular location">
    <subcellularLocation>
        <location evidence="2">Nucleus</location>
    </subcellularLocation>
</comment>
<evidence type="ECO:0000256" key="1">
    <source>
        <dbReference type="ARBA" id="ARBA00002212"/>
    </source>
</evidence>
<evidence type="ECO:0000256" key="2">
    <source>
        <dbReference type="ARBA" id="ARBA00004123"/>
    </source>
</evidence>
<keyword evidence="5" id="KW-0539">Nucleus</keyword>
<feature type="compositionally biased region" description="Polar residues" evidence="7">
    <location>
        <begin position="1"/>
        <end position="16"/>
    </location>
</feature>
<dbReference type="EMBL" id="JAVRRJ010000002">
    <property type="protein sequence ID" value="KAK5088086.1"/>
    <property type="molecule type" value="Genomic_DNA"/>
</dbReference>
<dbReference type="SMART" id="SM01082">
    <property type="entry name" value="CHZ"/>
    <property type="match status" value="1"/>
</dbReference>
<dbReference type="InterPro" id="IPR019098">
    <property type="entry name" value="Histone_chaperone_domain_CHZ"/>
</dbReference>
<evidence type="ECO:0000256" key="4">
    <source>
        <dbReference type="ARBA" id="ARBA00023186"/>
    </source>
</evidence>
<comment type="function">
    <text evidence="1">Forms a chaperone-bound H2A.Z-H2B complex that acts as a source for SWR1 complex-dependent H2A to H2A.Z histone replacement in chromatin.</text>
</comment>
<comment type="subunit">
    <text evidence="6">Forms a heterotrimer with H2A.Z-H2B, stabilizing the association of the histone dimer. Also, with a lower affinity, forms a heterotrimer with H2A-H2B.</text>
</comment>
<evidence type="ECO:0000256" key="7">
    <source>
        <dbReference type="SAM" id="MobiDB-lite"/>
    </source>
</evidence>
<dbReference type="AlphaFoldDB" id="A0AAN7T277"/>
<evidence type="ECO:0000313" key="9">
    <source>
        <dbReference type="EMBL" id="KAK5088086.1"/>
    </source>
</evidence>
<feature type="domain" description="Histone chaperone" evidence="8">
    <location>
        <begin position="52"/>
        <end position="87"/>
    </location>
</feature>
<feature type="region of interest" description="Disordered" evidence="7">
    <location>
        <begin position="1"/>
        <end position="113"/>
    </location>
</feature>
<evidence type="ECO:0000256" key="5">
    <source>
        <dbReference type="ARBA" id="ARBA00023242"/>
    </source>
</evidence>
<feature type="compositionally biased region" description="Acidic residues" evidence="7">
    <location>
        <begin position="33"/>
        <end position="63"/>
    </location>
</feature>
<organism evidence="9 10">
    <name type="scientific">Lithohypha guttulata</name>
    <dbReference type="NCBI Taxonomy" id="1690604"/>
    <lineage>
        <taxon>Eukaryota</taxon>
        <taxon>Fungi</taxon>
        <taxon>Dikarya</taxon>
        <taxon>Ascomycota</taxon>
        <taxon>Pezizomycotina</taxon>
        <taxon>Eurotiomycetes</taxon>
        <taxon>Chaetothyriomycetidae</taxon>
        <taxon>Chaetothyriales</taxon>
        <taxon>Trichomeriaceae</taxon>
        <taxon>Lithohypha</taxon>
    </lineage>
</organism>
<proteinExistence type="inferred from homology"/>
<dbReference type="Pfam" id="PF09649">
    <property type="entry name" value="CHZ"/>
    <property type="match status" value="1"/>
</dbReference>
<comment type="caution">
    <text evidence="9">The sequence shown here is derived from an EMBL/GenBank/DDBJ whole genome shotgun (WGS) entry which is preliminary data.</text>
</comment>